<name>A0ABT8X6U0_9FLAO</name>
<feature type="transmembrane region" description="Helical" evidence="5">
    <location>
        <begin position="92"/>
        <end position="109"/>
    </location>
</feature>
<dbReference type="RefSeq" id="WP_303283935.1">
    <property type="nucleotide sequence ID" value="NZ_BAABCZ010000003.1"/>
</dbReference>
<dbReference type="GO" id="GO:0016874">
    <property type="term" value="F:ligase activity"/>
    <property type="evidence" value="ECO:0007669"/>
    <property type="project" value="UniProtKB-KW"/>
</dbReference>
<dbReference type="Proteomes" id="UP001176891">
    <property type="component" value="Unassembled WGS sequence"/>
</dbReference>
<gene>
    <name evidence="7" type="ORF">Q4Q39_17865</name>
</gene>
<reference evidence="7" key="1">
    <citation type="submission" date="2023-07" db="EMBL/GenBank/DDBJ databases">
        <title>Two novel species in the genus Flavivirga.</title>
        <authorList>
            <person name="Kwon K."/>
        </authorList>
    </citation>
    <scope>NUCLEOTIDE SEQUENCE</scope>
    <source>
        <strain evidence="7">KACC 14157</strain>
    </source>
</reference>
<evidence type="ECO:0000256" key="4">
    <source>
        <dbReference type="ARBA" id="ARBA00023136"/>
    </source>
</evidence>
<feature type="domain" description="O-antigen ligase-related" evidence="6">
    <location>
        <begin position="180"/>
        <end position="322"/>
    </location>
</feature>
<keyword evidence="8" id="KW-1185">Reference proteome</keyword>
<proteinExistence type="predicted"/>
<evidence type="ECO:0000256" key="2">
    <source>
        <dbReference type="ARBA" id="ARBA00022692"/>
    </source>
</evidence>
<feature type="transmembrane region" description="Helical" evidence="5">
    <location>
        <begin position="35"/>
        <end position="51"/>
    </location>
</feature>
<evidence type="ECO:0000256" key="3">
    <source>
        <dbReference type="ARBA" id="ARBA00022989"/>
    </source>
</evidence>
<feature type="transmembrane region" description="Helical" evidence="5">
    <location>
        <begin position="351"/>
        <end position="368"/>
    </location>
</feature>
<keyword evidence="2 5" id="KW-0812">Transmembrane</keyword>
<feature type="transmembrane region" description="Helical" evidence="5">
    <location>
        <begin position="116"/>
        <end position="137"/>
    </location>
</feature>
<organism evidence="7 8">
    <name type="scientific">Flavivirga amylovorans</name>
    <dbReference type="NCBI Taxonomy" id="870486"/>
    <lineage>
        <taxon>Bacteria</taxon>
        <taxon>Pseudomonadati</taxon>
        <taxon>Bacteroidota</taxon>
        <taxon>Flavobacteriia</taxon>
        <taxon>Flavobacteriales</taxon>
        <taxon>Flavobacteriaceae</taxon>
        <taxon>Flavivirga</taxon>
    </lineage>
</organism>
<comment type="subcellular location">
    <subcellularLocation>
        <location evidence="1">Membrane</location>
        <topology evidence="1">Multi-pass membrane protein</topology>
    </subcellularLocation>
</comment>
<keyword evidence="3 5" id="KW-1133">Transmembrane helix</keyword>
<protein>
    <submittedName>
        <fullName evidence="7">O-antigen ligase family protein</fullName>
    </submittedName>
</protein>
<feature type="transmembrane region" description="Helical" evidence="5">
    <location>
        <begin position="180"/>
        <end position="210"/>
    </location>
</feature>
<feature type="transmembrane region" description="Helical" evidence="5">
    <location>
        <begin position="63"/>
        <end position="86"/>
    </location>
</feature>
<keyword evidence="7" id="KW-0436">Ligase</keyword>
<sequence length="380" mass="44375">MSLKINKSTLLLLLLCLFIGMSVVATNIGSSLRYIKYTIPIFFSLFLLINYKKIKVYRVPIKNLQLFLVLIIINFIYSLFTFNLSIRFIEESVLILIPILAVIVSTSIIKTPIHNILDYLFVVYGIVFFVGNSQFFFNPNIVNEFIDALRTSTMPTESWMAFPFGLFSLHYILQRRKLRAFIALLFFVLAFKRISILAACLALLIFWFFYKYRKKTFNPNRAFVWFIVLNSALLIIIYNFIQGNFDAAIKDITGLSPNHFTQGRLRIYTDSVNHFDDNLLFGNSLGSTNLFLKENFPNIHFLHSDILKIILELGIVSYLIWLITFFKINLVSAKAVPILIFMNILFLSDNVFIYFDTLFIFYLMIVLYHNNNLDERRESI</sequence>
<dbReference type="EMBL" id="JAUOEM010000007">
    <property type="protein sequence ID" value="MDO5989275.1"/>
    <property type="molecule type" value="Genomic_DNA"/>
</dbReference>
<evidence type="ECO:0000313" key="8">
    <source>
        <dbReference type="Proteomes" id="UP001176891"/>
    </source>
</evidence>
<evidence type="ECO:0000256" key="5">
    <source>
        <dbReference type="SAM" id="Phobius"/>
    </source>
</evidence>
<feature type="transmembrane region" description="Helical" evidence="5">
    <location>
        <begin position="309"/>
        <end position="331"/>
    </location>
</feature>
<feature type="transmembrane region" description="Helical" evidence="5">
    <location>
        <begin position="157"/>
        <end position="173"/>
    </location>
</feature>
<evidence type="ECO:0000259" key="6">
    <source>
        <dbReference type="Pfam" id="PF04932"/>
    </source>
</evidence>
<evidence type="ECO:0000313" key="7">
    <source>
        <dbReference type="EMBL" id="MDO5989275.1"/>
    </source>
</evidence>
<dbReference type="InterPro" id="IPR007016">
    <property type="entry name" value="O-antigen_ligase-rel_domated"/>
</dbReference>
<comment type="caution">
    <text evidence="7">The sequence shown here is derived from an EMBL/GenBank/DDBJ whole genome shotgun (WGS) entry which is preliminary data.</text>
</comment>
<keyword evidence="4 5" id="KW-0472">Membrane</keyword>
<accession>A0ABT8X6U0</accession>
<dbReference type="Pfam" id="PF04932">
    <property type="entry name" value="Wzy_C"/>
    <property type="match status" value="1"/>
</dbReference>
<evidence type="ECO:0000256" key="1">
    <source>
        <dbReference type="ARBA" id="ARBA00004141"/>
    </source>
</evidence>
<feature type="transmembrane region" description="Helical" evidence="5">
    <location>
        <begin position="222"/>
        <end position="241"/>
    </location>
</feature>